<dbReference type="Proteomes" id="UP000177039">
    <property type="component" value="Unassembled WGS sequence"/>
</dbReference>
<dbReference type="Gene3D" id="3.40.50.300">
    <property type="entry name" value="P-loop containing nucleotide triphosphate hydrolases"/>
    <property type="match status" value="1"/>
</dbReference>
<dbReference type="GO" id="GO:0016887">
    <property type="term" value="F:ATP hydrolysis activity"/>
    <property type="evidence" value="ECO:0007669"/>
    <property type="project" value="InterPro"/>
</dbReference>
<evidence type="ECO:0000313" key="6">
    <source>
        <dbReference type="EMBL" id="OGE00222.1"/>
    </source>
</evidence>
<feature type="region of interest" description="Disordered" evidence="4">
    <location>
        <begin position="125"/>
        <end position="148"/>
    </location>
</feature>
<name>A0A1F5H825_9BACT</name>
<evidence type="ECO:0000256" key="1">
    <source>
        <dbReference type="ARBA" id="ARBA00006216"/>
    </source>
</evidence>
<dbReference type="Pfam" id="PF00005">
    <property type="entry name" value="ABC_tran"/>
    <property type="match status" value="1"/>
</dbReference>
<dbReference type="EMBL" id="MFBT01000004">
    <property type="protein sequence ID" value="OGE00222.1"/>
    <property type="molecule type" value="Genomic_DNA"/>
</dbReference>
<keyword evidence="3" id="KW-0067">ATP-binding</keyword>
<dbReference type="GO" id="GO:0005524">
    <property type="term" value="F:ATP binding"/>
    <property type="evidence" value="ECO:0007669"/>
    <property type="project" value="UniProtKB-KW"/>
</dbReference>
<gene>
    <name evidence="6" type="ORF">A3B54_02570</name>
</gene>
<evidence type="ECO:0000256" key="4">
    <source>
        <dbReference type="SAM" id="MobiDB-lite"/>
    </source>
</evidence>
<organism evidence="6 7">
    <name type="scientific">Candidatus Curtissbacteria bacterium RIFCSPLOWO2_01_FULL_42_50</name>
    <dbReference type="NCBI Taxonomy" id="1797730"/>
    <lineage>
        <taxon>Bacteria</taxon>
        <taxon>Candidatus Curtissiibacteriota</taxon>
    </lineage>
</organism>
<sequence length="294" mass="32433">MLQINNLKVSVNQKEILKGINLAIKAGELHVLMGPNGSGKTTLAQAIMGKAEFKVQSSKFKFEGKDISKLPVDKRARLGIFLAFQHPVEVPGVSVFNMLRRAKQSIQTPALRSLRQFGESSNASAPAKLGVRSRQGGTLGKTSPHAEAPRAIQEFREELKKYMDELKLPEDFSRRSLNEGFSGGEKKRSEILQMLALNPKLAILDEIDSGLDVDGLKIVAGAIKQFRLNDTGSSLILITHYARILKYLRPDFVHVMVGGRIVKSGKMGLAKQIEEEGYRFFSKTGLRGYSKPGL</sequence>
<dbReference type="SUPFAM" id="SSF52540">
    <property type="entry name" value="P-loop containing nucleoside triphosphate hydrolases"/>
    <property type="match status" value="1"/>
</dbReference>
<dbReference type="InterPro" id="IPR010230">
    <property type="entry name" value="FeS-cluster_ATPase_SufC"/>
</dbReference>
<evidence type="ECO:0000256" key="3">
    <source>
        <dbReference type="ARBA" id="ARBA00022840"/>
    </source>
</evidence>
<keyword evidence="2" id="KW-0547">Nucleotide-binding</keyword>
<evidence type="ECO:0000259" key="5">
    <source>
        <dbReference type="PROSITE" id="PS50893"/>
    </source>
</evidence>
<dbReference type="PROSITE" id="PS50893">
    <property type="entry name" value="ABC_TRANSPORTER_2"/>
    <property type="match status" value="1"/>
</dbReference>
<feature type="domain" description="ABC transporter" evidence="5">
    <location>
        <begin position="2"/>
        <end position="283"/>
    </location>
</feature>
<evidence type="ECO:0000256" key="2">
    <source>
        <dbReference type="ARBA" id="ARBA00022741"/>
    </source>
</evidence>
<dbReference type="PANTHER" id="PTHR43204">
    <property type="entry name" value="ABC TRANSPORTER I FAMILY MEMBER 6, CHLOROPLASTIC"/>
    <property type="match status" value="1"/>
</dbReference>
<dbReference type="CDD" id="cd03217">
    <property type="entry name" value="ABC_FeS_Assembly"/>
    <property type="match status" value="1"/>
</dbReference>
<protein>
    <recommendedName>
        <fullName evidence="5">ABC transporter domain-containing protein</fullName>
    </recommendedName>
</protein>
<accession>A0A1F5H825</accession>
<comment type="similarity">
    <text evidence="1">Belongs to the ABC transporter superfamily. Ycf16 family.</text>
</comment>
<dbReference type="PANTHER" id="PTHR43204:SF1">
    <property type="entry name" value="ABC TRANSPORTER I FAMILY MEMBER 6, CHLOROPLASTIC"/>
    <property type="match status" value="1"/>
</dbReference>
<proteinExistence type="inferred from homology"/>
<comment type="caution">
    <text evidence="6">The sequence shown here is derived from an EMBL/GenBank/DDBJ whole genome shotgun (WGS) entry which is preliminary data.</text>
</comment>
<dbReference type="InterPro" id="IPR003593">
    <property type="entry name" value="AAA+_ATPase"/>
</dbReference>
<evidence type="ECO:0000313" key="7">
    <source>
        <dbReference type="Proteomes" id="UP000177039"/>
    </source>
</evidence>
<dbReference type="InterPro" id="IPR003439">
    <property type="entry name" value="ABC_transporter-like_ATP-bd"/>
</dbReference>
<reference evidence="6 7" key="1">
    <citation type="journal article" date="2016" name="Nat. Commun.">
        <title>Thousands of microbial genomes shed light on interconnected biogeochemical processes in an aquifer system.</title>
        <authorList>
            <person name="Anantharaman K."/>
            <person name="Brown C.T."/>
            <person name="Hug L.A."/>
            <person name="Sharon I."/>
            <person name="Castelle C.J."/>
            <person name="Probst A.J."/>
            <person name="Thomas B.C."/>
            <person name="Singh A."/>
            <person name="Wilkins M.J."/>
            <person name="Karaoz U."/>
            <person name="Brodie E.L."/>
            <person name="Williams K.H."/>
            <person name="Hubbard S.S."/>
            <person name="Banfield J.F."/>
        </authorList>
    </citation>
    <scope>NUCLEOTIDE SEQUENCE [LARGE SCALE GENOMIC DNA]</scope>
</reference>
<dbReference type="InterPro" id="IPR027417">
    <property type="entry name" value="P-loop_NTPase"/>
</dbReference>
<dbReference type="SMART" id="SM00382">
    <property type="entry name" value="AAA"/>
    <property type="match status" value="1"/>
</dbReference>
<dbReference type="AlphaFoldDB" id="A0A1F5H825"/>